<dbReference type="InterPro" id="IPR011004">
    <property type="entry name" value="Trimer_LpxA-like_sf"/>
</dbReference>
<comment type="caution">
    <text evidence="2">The sequence shown here is derived from an EMBL/GenBank/DDBJ whole genome shotgun (WGS) entry which is preliminary data.</text>
</comment>
<dbReference type="EMBL" id="JAHBFV010000017">
    <property type="protein sequence ID" value="MBZ6015987.1"/>
    <property type="molecule type" value="Genomic_DNA"/>
</dbReference>
<dbReference type="AlphaFoldDB" id="A0AB35FZB6"/>
<dbReference type="Proteomes" id="UP000705994">
    <property type="component" value="Unassembled WGS sequence"/>
</dbReference>
<protein>
    <recommendedName>
        <fullName evidence="5">Acetyltransferase</fullName>
    </recommendedName>
</protein>
<reference evidence="2 3" key="1">
    <citation type="submission" date="2021-05" db="EMBL/GenBank/DDBJ databases">
        <title>Pangenome of Leuconostoc gelidum warrants species status for Leuconostoc gelidum subsp. gasicomitatum.</title>
        <authorList>
            <person name="Johansson P."/>
            <person name="Sade E."/>
            <person name="Hultman J."/>
            <person name="Auvinen P."/>
            <person name="Bjorkroth J."/>
        </authorList>
    </citation>
    <scope>NUCLEOTIDE SEQUENCE</scope>
    <source>
        <strain evidence="1 3">AMKR21</strain>
        <strain evidence="2">C220d</strain>
    </source>
</reference>
<dbReference type="EMBL" id="JAHBFX010000009">
    <property type="protein sequence ID" value="MBZ6000248.1"/>
    <property type="molecule type" value="Genomic_DNA"/>
</dbReference>
<proteinExistence type="predicted"/>
<sequence>MNKIESFFDENIELVDLDIKQKIEEFKISPDHPIIEFNKILMDIKHASTNSKNVNDEINAMTMFQTKLNNFSKKFNMKNNHFKINTSGPTIVVKDVMGQHYIAPTHFEKGAYFSSPHYDHELNFTVEQIPQIHIGQYTRFGKNSAVNAGANIFIGDFVWLAPGSTLLRQEHNAYGQPSIGARTVSMTKQPAIYVSDYAWVGRDAIVG</sequence>
<evidence type="ECO:0000313" key="4">
    <source>
        <dbReference type="Proteomes" id="UP000727071"/>
    </source>
</evidence>
<gene>
    <name evidence="2" type="ORF">KII88_05520</name>
    <name evidence="1" type="ORF">KIJ07_07515</name>
</gene>
<dbReference type="SUPFAM" id="SSF51161">
    <property type="entry name" value="Trimeric LpxA-like enzymes"/>
    <property type="match status" value="1"/>
</dbReference>
<keyword evidence="3" id="KW-1185">Reference proteome</keyword>
<evidence type="ECO:0000313" key="2">
    <source>
        <dbReference type="EMBL" id="MBZ6015987.1"/>
    </source>
</evidence>
<dbReference type="Proteomes" id="UP000727071">
    <property type="component" value="Unassembled WGS sequence"/>
</dbReference>
<accession>A0AB35FZB6</accession>
<dbReference type="Gene3D" id="2.160.10.10">
    <property type="entry name" value="Hexapeptide repeat proteins"/>
    <property type="match status" value="1"/>
</dbReference>
<evidence type="ECO:0000313" key="1">
    <source>
        <dbReference type="EMBL" id="MBZ6000248.1"/>
    </source>
</evidence>
<organism evidence="2 4">
    <name type="scientific">Leuconostoc gelidum subsp. gelidum</name>
    <dbReference type="NCBI Taxonomy" id="1607839"/>
    <lineage>
        <taxon>Bacteria</taxon>
        <taxon>Bacillati</taxon>
        <taxon>Bacillota</taxon>
        <taxon>Bacilli</taxon>
        <taxon>Lactobacillales</taxon>
        <taxon>Lactobacillaceae</taxon>
        <taxon>Leuconostoc</taxon>
        <taxon>Leuconostoc gelidum group</taxon>
    </lineage>
</organism>
<evidence type="ECO:0000313" key="3">
    <source>
        <dbReference type="Proteomes" id="UP000705994"/>
    </source>
</evidence>
<evidence type="ECO:0008006" key="5">
    <source>
        <dbReference type="Google" id="ProtNLM"/>
    </source>
</evidence>
<dbReference type="RefSeq" id="WP_224145735.1">
    <property type="nucleotide sequence ID" value="NZ_JAHBFO010000028.1"/>
</dbReference>
<name>A0AB35FZB6_LEUGE</name>